<evidence type="ECO:0000256" key="4">
    <source>
        <dbReference type="ARBA" id="ARBA00023139"/>
    </source>
</evidence>
<sequence>MKINKTVFKTGICSVLAASLLTGCLTTTLQTNATMSQSIFLDPVAKEKRIVFLNIKNTSGHEVNLEAKLRSALEAKGYKVIDDPDKANYILSTNVLYCDKKQENNAVGGAVTGGAMGVTVSGYNGGGAGSMVAAGAAGALVGGLLGKLTEDTIWQMQVDIHIKQKAEGKVLTSSGNVSGQASVRDQRASGFLNSFGGNVRSDKVGHLNSNQINNTQQTYESKYIEKNTIIFAEAVKTGLKLPEATPILEDKIANQIAGLF</sequence>
<dbReference type="GO" id="GO:0009279">
    <property type="term" value="C:cell outer membrane"/>
    <property type="evidence" value="ECO:0007669"/>
    <property type="project" value="UniProtKB-SubCell"/>
</dbReference>
<organism evidence="7 8">
    <name type="scientific">Campylobacter jejuni subsp. doylei</name>
    <dbReference type="NCBI Taxonomy" id="32021"/>
    <lineage>
        <taxon>Bacteria</taxon>
        <taxon>Pseudomonadati</taxon>
        <taxon>Campylobacterota</taxon>
        <taxon>Epsilonproteobacteria</taxon>
        <taxon>Campylobacterales</taxon>
        <taxon>Campylobacteraceae</taxon>
        <taxon>Campylobacter</taxon>
    </lineage>
</organism>
<dbReference type="Pfam" id="PF05818">
    <property type="entry name" value="TraT"/>
    <property type="match status" value="1"/>
</dbReference>
<evidence type="ECO:0000256" key="1">
    <source>
        <dbReference type="ARBA" id="ARBA00004459"/>
    </source>
</evidence>
<feature type="chain" id="PRO_5039900421" evidence="6">
    <location>
        <begin position="34"/>
        <end position="260"/>
    </location>
</feature>
<protein>
    <submittedName>
        <fullName evidence="7">TraT complement resistance protein</fullName>
    </submittedName>
</protein>
<dbReference type="Proteomes" id="UP000275504">
    <property type="component" value="Chromosome"/>
</dbReference>
<dbReference type="PIRSF" id="PIRSF002859">
    <property type="entry name" value="Lipo_traT"/>
    <property type="match status" value="1"/>
</dbReference>
<keyword evidence="5" id="KW-0449">Lipoprotein</keyword>
<dbReference type="AlphaFoldDB" id="A0A3S5EKA0"/>
<name>A0A3S5EKA0_CAMJU</name>
<keyword evidence="4" id="KW-0564">Palmitate</keyword>
<evidence type="ECO:0000313" key="7">
    <source>
        <dbReference type="EMBL" id="VEG60198.1"/>
    </source>
</evidence>
<evidence type="ECO:0000256" key="3">
    <source>
        <dbReference type="ARBA" id="ARBA00023136"/>
    </source>
</evidence>
<dbReference type="InterPro" id="IPR008874">
    <property type="entry name" value="TraT_complement-R"/>
</dbReference>
<proteinExistence type="predicted"/>
<dbReference type="PROSITE" id="PS51257">
    <property type="entry name" value="PROKAR_LIPOPROTEIN"/>
    <property type="match status" value="1"/>
</dbReference>
<evidence type="ECO:0000256" key="6">
    <source>
        <dbReference type="SAM" id="SignalP"/>
    </source>
</evidence>
<dbReference type="EMBL" id="LR134359">
    <property type="protein sequence ID" value="VEG60198.1"/>
    <property type="molecule type" value="Genomic_DNA"/>
</dbReference>
<gene>
    <name evidence="7" type="ORF">NCTC11951_00146</name>
</gene>
<comment type="subcellular location">
    <subcellularLocation>
        <location evidence="1">Cell outer membrane</location>
        <topology evidence="1">Lipid-anchor</topology>
    </subcellularLocation>
</comment>
<keyword evidence="2 6" id="KW-0732">Signal</keyword>
<accession>A0A3S5EKA0</accession>
<evidence type="ECO:0000256" key="2">
    <source>
        <dbReference type="ARBA" id="ARBA00022729"/>
    </source>
</evidence>
<evidence type="ECO:0000313" key="8">
    <source>
        <dbReference type="Proteomes" id="UP000275504"/>
    </source>
</evidence>
<feature type="signal peptide" evidence="6">
    <location>
        <begin position="1"/>
        <end position="33"/>
    </location>
</feature>
<evidence type="ECO:0000256" key="5">
    <source>
        <dbReference type="ARBA" id="ARBA00023288"/>
    </source>
</evidence>
<keyword evidence="3" id="KW-0472">Membrane</keyword>
<reference evidence="7 8" key="1">
    <citation type="submission" date="2018-12" db="EMBL/GenBank/DDBJ databases">
        <authorList>
            <consortium name="Pathogen Informatics"/>
        </authorList>
    </citation>
    <scope>NUCLEOTIDE SEQUENCE [LARGE SCALE GENOMIC DNA]</scope>
    <source>
        <strain evidence="7 8">NCTC11951</strain>
    </source>
</reference>